<gene>
    <name evidence="4" type="ORF">M9458_026864</name>
</gene>
<comment type="subcellular location">
    <subcellularLocation>
        <location evidence="2">Cell junction</location>
        <location evidence="2">Adherens junction</location>
    </subcellularLocation>
    <subcellularLocation>
        <location evidence="1">Cytoplasm</location>
    </subcellularLocation>
</comment>
<dbReference type="Proteomes" id="UP001529510">
    <property type="component" value="Unassembled WGS sequence"/>
</dbReference>
<keyword evidence="5" id="KW-1185">Reference proteome</keyword>
<organism evidence="4 5">
    <name type="scientific">Cirrhinus mrigala</name>
    <name type="common">Mrigala</name>
    <dbReference type="NCBI Taxonomy" id="683832"/>
    <lineage>
        <taxon>Eukaryota</taxon>
        <taxon>Metazoa</taxon>
        <taxon>Chordata</taxon>
        <taxon>Craniata</taxon>
        <taxon>Vertebrata</taxon>
        <taxon>Euteleostomi</taxon>
        <taxon>Actinopterygii</taxon>
        <taxon>Neopterygii</taxon>
        <taxon>Teleostei</taxon>
        <taxon>Ostariophysi</taxon>
        <taxon>Cypriniformes</taxon>
        <taxon>Cyprinidae</taxon>
        <taxon>Labeoninae</taxon>
        <taxon>Labeonini</taxon>
        <taxon>Cirrhinus</taxon>
    </lineage>
</organism>
<reference evidence="4 5" key="1">
    <citation type="submission" date="2024-05" db="EMBL/GenBank/DDBJ databases">
        <title>Genome sequencing and assembly of Indian major carp, Cirrhinus mrigala (Hamilton, 1822).</title>
        <authorList>
            <person name="Mohindra V."/>
            <person name="Chowdhury L.M."/>
            <person name="Lal K."/>
            <person name="Jena J.K."/>
        </authorList>
    </citation>
    <scope>NUCLEOTIDE SEQUENCE [LARGE SCALE GENOMIC DNA]</scope>
    <source>
        <strain evidence="4">CM1030</strain>
        <tissue evidence="4">Blood</tissue>
    </source>
</reference>
<keyword evidence="3" id="KW-0963">Cytoplasm</keyword>
<dbReference type="GO" id="GO:0005737">
    <property type="term" value="C:cytoplasm"/>
    <property type="evidence" value="ECO:0007669"/>
    <property type="project" value="UniProtKB-SubCell"/>
</dbReference>
<dbReference type="SUPFAM" id="SSF47220">
    <property type="entry name" value="alpha-catenin/vinculin-like"/>
    <property type="match status" value="1"/>
</dbReference>
<proteinExistence type="predicted"/>
<dbReference type="InterPro" id="IPR036723">
    <property type="entry name" value="Alpha-catenin/vinculin-like_sf"/>
</dbReference>
<dbReference type="AlphaFoldDB" id="A0ABD0PW93"/>
<accession>A0ABD0PW93</accession>
<dbReference type="PANTHER" id="PTHR46180">
    <property type="entry name" value="VINCULIN"/>
    <property type="match status" value="1"/>
</dbReference>
<feature type="non-terminal residue" evidence="4">
    <location>
        <position position="65"/>
    </location>
</feature>
<evidence type="ECO:0000256" key="1">
    <source>
        <dbReference type="ARBA" id="ARBA00004496"/>
    </source>
</evidence>
<evidence type="ECO:0000313" key="4">
    <source>
        <dbReference type="EMBL" id="KAL0177970.1"/>
    </source>
</evidence>
<dbReference type="EMBL" id="JAMKFB020000013">
    <property type="protein sequence ID" value="KAL0177970.1"/>
    <property type="molecule type" value="Genomic_DNA"/>
</dbReference>
<evidence type="ECO:0008006" key="6">
    <source>
        <dbReference type="Google" id="ProtNLM"/>
    </source>
</evidence>
<sequence>MSLSIGQAAIRGLIAEGRRLANSLPGPYRQDLLAKCERVEQLMMQLADLAARGEGETAHLLEAIK</sequence>
<evidence type="ECO:0000256" key="3">
    <source>
        <dbReference type="ARBA" id="ARBA00022490"/>
    </source>
</evidence>
<evidence type="ECO:0000313" key="5">
    <source>
        <dbReference type="Proteomes" id="UP001529510"/>
    </source>
</evidence>
<dbReference type="GO" id="GO:0005912">
    <property type="term" value="C:adherens junction"/>
    <property type="evidence" value="ECO:0007669"/>
    <property type="project" value="UniProtKB-SubCell"/>
</dbReference>
<evidence type="ECO:0000256" key="2">
    <source>
        <dbReference type="ARBA" id="ARBA00004536"/>
    </source>
</evidence>
<protein>
    <recommendedName>
        <fullName evidence="6">Vinculin</fullName>
    </recommendedName>
</protein>
<dbReference type="InterPro" id="IPR017997">
    <property type="entry name" value="Vinculin"/>
</dbReference>
<dbReference type="Gene3D" id="1.20.120.810">
    <property type="entry name" value="Vinculin, Vh2 four-helix bundle"/>
    <property type="match status" value="1"/>
</dbReference>
<comment type="caution">
    <text evidence="4">The sequence shown here is derived from an EMBL/GenBank/DDBJ whole genome shotgun (WGS) entry which is preliminary data.</text>
</comment>
<name>A0ABD0PW93_CIRMR</name>